<dbReference type="GO" id="GO:0006313">
    <property type="term" value="P:DNA transposition"/>
    <property type="evidence" value="ECO:0007669"/>
    <property type="project" value="UniProtKB-UniRule"/>
</dbReference>
<evidence type="ECO:0000256" key="8">
    <source>
        <dbReference type="ARBA" id="ARBA00023306"/>
    </source>
</evidence>
<dbReference type="InterPro" id="IPR010998">
    <property type="entry name" value="Integrase_recombinase_N"/>
</dbReference>
<keyword evidence="4 9" id="KW-0159">Chromosome partition</keyword>
<dbReference type="PANTHER" id="PTHR30349">
    <property type="entry name" value="PHAGE INTEGRASE-RELATED"/>
    <property type="match status" value="1"/>
</dbReference>
<feature type="domain" description="Core-binding (CB)" evidence="11">
    <location>
        <begin position="1"/>
        <end position="63"/>
    </location>
</feature>
<dbReference type="STRING" id="37625.SAMN05660420_00671"/>
<dbReference type="CDD" id="cd00798">
    <property type="entry name" value="INT_XerDC_C"/>
    <property type="match status" value="1"/>
</dbReference>
<dbReference type="GO" id="GO:0003677">
    <property type="term" value="F:DNA binding"/>
    <property type="evidence" value="ECO:0007669"/>
    <property type="project" value="UniProtKB-UniRule"/>
</dbReference>
<dbReference type="InterPro" id="IPR011010">
    <property type="entry name" value="DNA_brk_join_enz"/>
</dbReference>
<evidence type="ECO:0000313" key="13">
    <source>
        <dbReference type="Proteomes" id="UP000199409"/>
    </source>
</evidence>
<dbReference type="AlphaFoldDB" id="A0A1H3WUS3"/>
<dbReference type="Pfam" id="PF02899">
    <property type="entry name" value="Phage_int_SAM_1"/>
    <property type="match status" value="1"/>
</dbReference>
<proteinExistence type="inferred from homology"/>
<evidence type="ECO:0000256" key="2">
    <source>
        <dbReference type="ARBA" id="ARBA00022490"/>
    </source>
</evidence>
<feature type="active site" evidence="9">
    <location>
        <position position="216"/>
    </location>
</feature>
<feature type="active site" evidence="9">
    <location>
        <position position="219"/>
    </location>
</feature>
<dbReference type="PANTHER" id="PTHR30349:SF77">
    <property type="entry name" value="TYROSINE RECOMBINASE XERC"/>
    <property type="match status" value="1"/>
</dbReference>
<dbReference type="Gene3D" id="1.10.150.130">
    <property type="match status" value="1"/>
</dbReference>
<evidence type="ECO:0000256" key="4">
    <source>
        <dbReference type="ARBA" id="ARBA00022829"/>
    </source>
</evidence>
<comment type="subcellular location">
    <subcellularLocation>
        <location evidence="1 9">Cytoplasm</location>
    </subcellularLocation>
</comment>
<feature type="domain" description="Tyr recombinase" evidence="10">
    <location>
        <begin position="84"/>
        <end position="264"/>
    </location>
</feature>
<accession>A0A1H3WUS3</accession>
<reference evidence="12 13" key="1">
    <citation type="submission" date="2016-10" db="EMBL/GenBank/DDBJ databases">
        <authorList>
            <person name="de Groot N.N."/>
        </authorList>
    </citation>
    <scope>NUCLEOTIDE SEQUENCE [LARGE SCALE GENOMIC DNA]</scope>
    <source>
        <strain evidence="12 13">DSM 7343</strain>
    </source>
</reference>
<dbReference type="InterPro" id="IPR004107">
    <property type="entry name" value="Integrase_SAM-like_N"/>
</dbReference>
<evidence type="ECO:0000256" key="1">
    <source>
        <dbReference type="ARBA" id="ARBA00004496"/>
    </source>
</evidence>
<evidence type="ECO:0000256" key="9">
    <source>
        <dbReference type="HAMAP-Rule" id="MF_01808"/>
    </source>
</evidence>
<feature type="active site" evidence="9">
    <location>
        <position position="242"/>
    </location>
</feature>
<dbReference type="InterPro" id="IPR050090">
    <property type="entry name" value="Tyrosine_recombinase_XerCD"/>
</dbReference>
<dbReference type="Proteomes" id="UP000199409">
    <property type="component" value="Unassembled WGS sequence"/>
</dbReference>
<keyword evidence="6 9" id="KW-0238">DNA-binding</keyword>
<dbReference type="EMBL" id="FNQN01000002">
    <property type="protein sequence ID" value="SDZ90491.1"/>
    <property type="molecule type" value="Genomic_DNA"/>
</dbReference>
<comment type="similarity">
    <text evidence="9">Belongs to the 'phage' integrase family. XerC subfamily.</text>
</comment>
<dbReference type="SUPFAM" id="SSF56349">
    <property type="entry name" value="DNA breaking-rejoining enzymes"/>
    <property type="match status" value="1"/>
</dbReference>
<organism evidence="12 13">
    <name type="scientific">Desulfuromusa kysingii</name>
    <dbReference type="NCBI Taxonomy" id="37625"/>
    <lineage>
        <taxon>Bacteria</taxon>
        <taxon>Pseudomonadati</taxon>
        <taxon>Thermodesulfobacteriota</taxon>
        <taxon>Desulfuromonadia</taxon>
        <taxon>Desulfuromonadales</taxon>
        <taxon>Geopsychrobacteraceae</taxon>
        <taxon>Desulfuromusa</taxon>
    </lineage>
</organism>
<keyword evidence="13" id="KW-1185">Reference proteome</keyword>
<evidence type="ECO:0000259" key="10">
    <source>
        <dbReference type="PROSITE" id="PS51898"/>
    </source>
</evidence>
<dbReference type="InterPro" id="IPR044068">
    <property type="entry name" value="CB"/>
</dbReference>
<dbReference type="Gene3D" id="1.10.443.10">
    <property type="entry name" value="Intergrase catalytic core"/>
    <property type="match status" value="1"/>
</dbReference>
<feature type="active site" description="O-(3'-phospho-DNA)-tyrosine intermediate" evidence="9">
    <location>
        <position position="251"/>
    </location>
</feature>
<feature type="active site" evidence="9">
    <location>
        <position position="125"/>
    </location>
</feature>
<sequence length="273" mass="31056">MRDLGQFQSFLQKSEDPQNPLGCLERVDRLLMRQYLAHLQKTCVRTSLARKLSAIKVFFRYLKREGVLAESAVDSLSSPKRQQYLPKVLSAEQVGQLLDVSPDGQRLLVLRDLAILELTYSCGLRVGELTALDYDSVDLDNHQVRVLGKGGKERILPIGRQALMALQHYFNERGRINPDAPLFLNHRGGRLTPRSVQRNLKKRLRQFGLPTDVTPHALRHSFATHLLDAGADLRVIQELLGHVSLSTTQKYTKVSFTHLSDVYDQCHPRSRKK</sequence>
<evidence type="ECO:0000259" key="11">
    <source>
        <dbReference type="PROSITE" id="PS51900"/>
    </source>
</evidence>
<evidence type="ECO:0000256" key="6">
    <source>
        <dbReference type="ARBA" id="ARBA00023125"/>
    </source>
</evidence>
<feature type="active site" evidence="9">
    <location>
        <position position="149"/>
    </location>
</feature>
<keyword evidence="3 9" id="KW-0132">Cell division</keyword>
<dbReference type="GO" id="GO:0009037">
    <property type="term" value="F:tyrosine-based site-specific recombinase activity"/>
    <property type="evidence" value="ECO:0007669"/>
    <property type="project" value="UniProtKB-UniRule"/>
</dbReference>
<evidence type="ECO:0000256" key="5">
    <source>
        <dbReference type="ARBA" id="ARBA00022908"/>
    </source>
</evidence>
<evidence type="ECO:0000313" key="12">
    <source>
        <dbReference type="EMBL" id="SDZ90491.1"/>
    </source>
</evidence>
<name>A0A1H3WUS3_9BACT</name>
<keyword evidence="2 9" id="KW-0963">Cytoplasm</keyword>
<keyword evidence="5 9" id="KW-0229">DNA integration</keyword>
<comment type="function">
    <text evidence="9">Site-specific tyrosine recombinase, which acts by catalyzing the cutting and rejoining of the recombining DNA molecules. The XerC-XerD complex is essential to convert dimers of the bacterial chromosome into monomers to permit their segregation at cell division. It also contributes to the segregational stability of plasmids.</text>
</comment>
<comment type="subunit">
    <text evidence="9">Forms a cyclic heterotetrameric complex composed of two molecules of XerC and two molecules of XerD.</text>
</comment>
<gene>
    <name evidence="9" type="primary">xerC</name>
    <name evidence="12" type="ORF">SAMN05660420_00671</name>
</gene>
<dbReference type="SUPFAM" id="SSF47823">
    <property type="entry name" value="lambda integrase-like, N-terminal domain"/>
    <property type="match status" value="1"/>
</dbReference>
<dbReference type="HAMAP" id="MF_01808">
    <property type="entry name" value="Recomb_XerC_XerD"/>
    <property type="match status" value="1"/>
</dbReference>
<dbReference type="GO" id="GO:0007059">
    <property type="term" value="P:chromosome segregation"/>
    <property type="evidence" value="ECO:0007669"/>
    <property type="project" value="UniProtKB-UniRule"/>
</dbReference>
<dbReference type="PROSITE" id="PS51900">
    <property type="entry name" value="CB"/>
    <property type="match status" value="1"/>
</dbReference>
<dbReference type="Pfam" id="PF00589">
    <property type="entry name" value="Phage_integrase"/>
    <property type="match status" value="1"/>
</dbReference>
<keyword evidence="8 9" id="KW-0131">Cell cycle</keyword>
<protein>
    <recommendedName>
        <fullName evidence="9">Tyrosine recombinase XerC</fullName>
    </recommendedName>
</protein>
<evidence type="ECO:0000256" key="3">
    <source>
        <dbReference type="ARBA" id="ARBA00022618"/>
    </source>
</evidence>
<keyword evidence="7 9" id="KW-0233">DNA recombination</keyword>
<dbReference type="GO" id="GO:0051301">
    <property type="term" value="P:cell division"/>
    <property type="evidence" value="ECO:0007669"/>
    <property type="project" value="UniProtKB-KW"/>
</dbReference>
<dbReference type="InterPro" id="IPR002104">
    <property type="entry name" value="Integrase_catalytic"/>
</dbReference>
<dbReference type="PROSITE" id="PS51898">
    <property type="entry name" value="TYR_RECOMBINASE"/>
    <property type="match status" value="1"/>
</dbReference>
<dbReference type="GO" id="GO:0005737">
    <property type="term" value="C:cytoplasm"/>
    <property type="evidence" value="ECO:0007669"/>
    <property type="project" value="UniProtKB-SubCell"/>
</dbReference>
<dbReference type="InterPro" id="IPR023009">
    <property type="entry name" value="Tyrosine_recombinase_XerC/XerD"/>
</dbReference>
<evidence type="ECO:0000256" key="7">
    <source>
        <dbReference type="ARBA" id="ARBA00023172"/>
    </source>
</evidence>
<dbReference type="InterPro" id="IPR013762">
    <property type="entry name" value="Integrase-like_cat_sf"/>
</dbReference>